<dbReference type="EnsemblPlants" id="LPERR05G18800.1">
    <property type="protein sequence ID" value="LPERR05G18800.1"/>
    <property type="gene ID" value="LPERR05G18800"/>
</dbReference>
<sequence length="169" mass="18678">MHDGRRLQGHTLPYSFFELLQDSHAAVQEAVVASLRSISTQLRVSEMARLPLVVPIAFLLIFAAVFMAANSLSGRDDDGVIKIKMRYTSEEDARWIDSWAAKHQSVGGGDGDDFAVHPATAEESARLNQMAADAHKMGRGFDSHIEFDDDMPRFVVTGFPRSSKVNDDL</sequence>
<protein>
    <submittedName>
        <fullName evidence="2">Uncharacterized protein</fullName>
    </submittedName>
</protein>
<dbReference type="Gramene" id="LPERR05G18800.1">
    <property type="protein sequence ID" value="LPERR05G18800.1"/>
    <property type="gene ID" value="LPERR05G18800"/>
</dbReference>
<reference evidence="3" key="2">
    <citation type="submission" date="2013-12" db="EMBL/GenBank/DDBJ databases">
        <authorList>
            <person name="Yu Y."/>
            <person name="Lee S."/>
            <person name="de Baynast K."/>
            <person name="Wissotski M."/>
            <person name="Liu L."/>
            <person name="Talag J."/>
            <person name="Goicoechea J."/>
            <person name="Angelova A."/>
            <person name="Jetty R."/>
            <person name="Kudrna D."/>
            <person name="Golser W."/>
            <person name="Rivera L."/>
            <person name="Zhang J."/>
            <person name="Wing R."/>
        </authorList>
    </citation>
    <scope>NUCLEOTIDE SEQUENCE</scope>
</reference>
<keyword evidence="1" id="KW-0472">Membrane</keyword>
<reference evidence="2 3" key="1">
    <citation type="submission" date="2012-08" db="EMBL/GenBank/DDBJ databases">
        <title>Oryza genome evolution.</title>
        <authorList>
            <person name="Wing R.A."/>
        </authorList>
    </citation>
    <scope>NUCLEOTIDE SEQUENCE</scope>
</reference>
<keyword evidence="1" id="KW-1133">Transmembrane helix</keyword>
<dbReference type="eggNOG" id="ENOG502R7CX">
    <property type="taxonomic scope" value="Eukaryota"/>
</dbReference>
<reference evidence="2" key="3">
    <citation type="submission" date="2015-04" db="UniProtKB">
        <authorList>
            <consortium name="EnsemblPlants"/>
        </authorList>
    </citation>
    <scope>IDENTIFICATION</scope>
</reference>
<accession>A0A0D9WIP6</accession>
<organism evidence="2 3">
    <name type="scientific">Leersia perrieri</name>
    <dbReference type="NCBI Taxonomy" id="77586"/>
    <lineage>
        <taxon>Eukaryota</taxon>
        <taxon>Viridiplantae</taxon>
        <taxon>Streptophyta</taxon>
        <taxon>Embryophyta</taxon>
        <taxon>Tracheophyta</taxon>
        <taxon>Spermatophyta</taxon>
        <taxon>Magnoliopsida</taxon>
        <taxon>Liliopsida</taxon>
        <taxon>Poales</taxon>
        <taxon>Poaceae</taxon>
        <taxon>BOP clade</taxon>
        <taxon>Oryzoideae</taxon>
        <taxon>Oryzeae</taxon>
        <taxon>Oryzinae</taxon>
        <taxon>Leersia</taxon>
    </lineage>
</organism>
<keyword evidence="3" id="KW-1185">Reference proteome</keyword>
<dbReference type="HOGENOM" id="CLU_134655_0_0_1"/>
<evidence type="ECO:0000256" key="1">
    <source>
        <dbReference type="SAM" id="Phobius"/>
    </source>
</evidence>
<proteinExistence type="predicted"/>
<dbReference type="Proteomes" id="UP000032180">
    <property type="component" value="Chromosome 5"/>
</dbReference>
<keyword evidence="1" id="KW-0812">Transmembrane</keyword>
<name>A0A0D9WIP6_9ORYZ</name>
<dbReference type="AlphaFoldDB" id="A0A0D9WIP6"/>
<evidence type="ECO:0000313" key="2">
    <source>
        <dbReference type="EnsemblPlants" id="LPERR05G18800.1"/>
    </source>
</evidence>
<evidence type="ECO:0000313" key="3">
    <source>
        <dbReference type="Proteomes" id="UP000032180"/>
    </source>
</evidence>
<feature type="transmembrane region" description="Helical" evidence="1">
    <location>
        <begin position="50"/>
        <end position="69"/>
    </location>
</feature>